<feature type="chain" id="PRO_5043849453" description="Secreted protein" evidence="1">
    <location>
        <begin position="41"/>
        <end position="178"/>
    </location>
</feature>
<keyword evidence="1" id="KW-0732">Signal</keyword>
<dbReference type="EMBL" id="CP108140">
    <property type="protein sequence ID" value="WTP86705.1"/>
    <property type="molecule type" value="Genomic_DNA"/>
</dbReference>
<organism evidence="2">
    <name type="scientific">Streptomyces sp. NBC_00180</name>
    <dbReference type="NCBI Taxonomy" id="2903632"/>
    <lineage>
        <taxon>Bacteria</taxon>
        <taxon>Bacillati</taxon>
        <taxon>Actinomycetota</taxon>
        <taxon>Actinomycetes</taxon>
        <taxon>Kitasatosporales</taxon>
        <taxon>Streptomycetaceae</taxon>
        <taxon>Streptomyces</taxon>
    </lineage>
</organism>
<name>A0AAU1HYI4_9ACTN</name>
<feature type="signal peptide" evidence="1">
    <location>
        <begin position="1"/>
        <end position="40"/>
    </location>
</feature>
<protein>
    <recommendedName>
        <fullName evidence="3">Secreted protein</fullName>
    </recommendedName>
</protein>
<evidence type="ECO:0000313" key="2">
    <source>
        <dbReference type="EMBL" id="WTP86705.1"/>
    </source>
</evidence>
<evidence type="ECO:0000256" key="1">
    <source>
        <dbReference type="SAM" id="SignalP"/>
    </source>
</evidence>
<reference evidence="2" key="1">
    <citation type="submission" date="2022-10" db="EMBL/GenBank/DDBJ databases">
        <title>The complete genomes of actinobacterial strains from the NBC collection.</title>
        <authorList>
            <person name="Joergensen T.S."/>
            <person name="Alvarez Arevalo M."/>
            <person name="Sterndorff E.B."/>
            <person name="Faurdal D."/>
            <person name="Vuksanovic O."/>
            <person name="Mourched A.-S."/>
            <person name="Charusanti P."/>
            <person name="Shaw S."/>
            <person name="Blin K."/>
            <person name="Weber T."/>
        </authorList>
    </citation>
    <scope>NUCLEOTIDE SEQUENCE</scope>
    <source>
        <strain evidence="2">NBC 00180</strain>
    </source>
</reference>
<dbReference type="AlphaFoldDB" id="A0AAU1HYI4"/>
<sequence>MRVTSRATTRPTRARWGARCVGLGLTTALAVTFGAGPASAQPGPQLMAEVAPVEYTAEVNPDCVDINGFTLEVDTDDAPVDGEVLNFSSGGQDGTITLGVTEGDQGQLLSFDFGVDSLFAAGAVIVKGGNNANIYDYRPTMAGQIEADETLHAPINPSGGFADLSHVAFCIVPDGDNT</sequence>
<accession>A0AAU1HYI4</accession>
<proteinExistence type="predicted"/>
<gene>
    <name evidence="2" type="ORF">OG477_15580</name>
</gene>
<evidence type="ECO:0008006" key="3">
    <source>
        <dbReference type="Google" id="ProtNLM"/>
    </source>
</evidence>